<reference evidence="2 3" key="1">
    <citation type="journal article" date="2014" name="Genome Announc.">
        <title>Draft Genome Sequence of Lysobacter capsici AZ78, a Bacterium Antagonistic to Plant-Pathogenic Oomycetes.</title>
        <authorList>
            <person name="Puopolo G."/>
            <person name="Sonego P."/>
            <person name="Engelen K."/>
            <person name="Pertot I."/>
        </authorList>
    </citation>
    <scope>NUCLEOTIDE SEQUENCE [LARGE SCALE GENOMIC DNA]</scope>
    <source>
        <strain evidence="2 3">AZ78</strain>
    </source>
</reference>
<proteinExistence type="predicted"/>
<name>A0A108U7X2_9GAMM</name>
<dbReference type="Proteomes" id="UP000023435">
    <property type="component" value="Unassembled WGS sequence"/>
</dbReference>
<feature type="region of interest" description="Disordered" evidence="1">
    <location>
        <begin position="19"/>
        <end position="49"/>
    </location>
</feature>
<evidence type="ECO:0000313" key="3">
    <source>
        <dbReference type="Proteomes" id="UP000023435"/>
    </source>
</evidence>
<dbReference type="AlphaFoldDB" id="A0A108U7X2"/>
<sequence>MGTETGAIARARIRISRNRAPIAAPARRPLGRSGMRMDAPTPLRHHFEP</sequence>
<keyword evidence="3" id="KW-1185">Reference proteome</keyword>
<protein>
    <submittedName>
        <fullName evidence="2">Uncharacterized protein</fullName>
    </submittedName>
</protein>
<organism evidence="2 3">
    <name type="scientific">Lysobacter capsici AZ78</name>
    <dbReference type="NCBI Taxonomy" id="1444315"/>
    <lineage>
        <taxon>Bacteria</taxon>
        <taxon>Pseudomonadati</taxon>
        <taxon>Pseudomonadota</taxon>
        <taxon>Gammaproteobacteria</taxon>
        <taxon>Lysobacterales</taxon>
        <taxon>Lysobacteraceae</taxon>
        <taxon>Lysobacter</taxon>
    </lineage>
</organism>
<dbReference type="EMBL" id="JAJA02000001">
    <property type="protein sequence ID" value="KWS04174.1"/>
    <property type="molecule type" value="Genomic_DNA"/>
</dbReference>
<comment type="caution">
    <text evidence="2">The sequence shown here is derived from an EMBL/GenBank/DDBJ whole genome shotgun (WGS) entry which is preliminary data.</text>
</comment>
<gene>
    <name evidence="2" type="ORF">AZ78_1723</name>
</gene>
<evidence type="ECO:0000313" key="2">
    <source>
        <dbReference type="EMBL" id="KWS04174.1"/>
    </source>
</evidence>
<accession>A0A108U7X2</accession>
<feature type="compositionally biased region" description="Low complexity" evidence="1">
    <location>
        <begin position="19"/>
        <end position="28"/>
    </location>
</feature>
<evidence type="ECO:0000256" key="1">
    <source>
        <dbReference type="SAM" id="MobiDB-lite"/>
    </source>
</evidence>